<name>A0A7S1X073_9CHLO</name>
<protein>
    <recommendedName>
        <fullName evidence="5">Tetrapyrrole biosynthesis glutamyl-tRNA reductase dimerisation domain-containing protein</fullName>
    </recommendedName>
</protein>
<feature type="region of interest" description="Disordered" evidence="1">
    <location>
        <begin position="129"/>
        <end position="154"/>
    </location>
</feature>
<dbReference type="InterPro" id="IPR006151">
    <property type="entry name" value="Shikm_DH/Glu-tRNA_Rdtase"/>
</dbReference>
<sequence length="154" mass="16783">MLVDISVPRNVHPNVGNVSGTELYNVDDLREVVASNMESRGAAVVAAEALIAREVEQFNRRKASLDAVPKIRSLRARASSIQDVQLSKYMGKLENKGVGLSEEQAAMVQQLVHSVVTQMLHEPTTALRDLSDSHSDATTTTIPTPPQTHWLSGQ</sequence>
<evidence type="ECO:0000259" key="2">
    <source>
        <dbReference type="Pfam" id="PF00745"/>
    </source>
</evidence>
<dbReference type="Gene3D" id="3.40.50.720">
    <property type="entry name" value="NAD(P)-binding Rossmann-like Domain"/>
    <property type="match status" value="1"/>
</dbReference>
<dbReference type="PANTHER" id="PTHR43120:SF1">
    <property type="entry name" value="GLUTAMYL-TRNA REDUCTASE 1, CHLOROPLASTIC"/>
    <property type="match status" value="1"/>
</dbReference>
<evidence type="ECO:0000259" key="3">
    <source>
        <dbReference type="Pfam" id="PF01488"/>
    </source>
</evidence>
<dbReference type="GO" id="GO:0008883">
    <property type="term" value="F:glutamyl-tRNA reductase activity"/>
    <property type="evidence" value="ECO:0007669"/>
    <property type="project" value="InterPro"/>
</dbReference>
<gene>
    <name evidence="4" type="ORF">TCHU04912_LOCUS4778</name>
</gene>
<dbReference type="GO" id="GO:0033014">
    <property type="term" value="P:tetrapyrrole biosynthetic process"/>
    <property type="evidence" value="ECO:0007669"/>
    <property type="project" value="InterPro"/>
</dbReference>
<reference evidence="4" key="1">
    <citation type="submission" date="2021-01" db="EMBL/GenBank/DDBJ databases">
        <authorList>
            <person name="Corre E."/>
            <person name="Pelletier E."/>
            <person name="Niang G."/>
            <person name="Scheremetjew M."/>
            <person name="Finn R."/>
            <person name="Kale V."/>
            <person name="Holt S."/>
            <person name="Cochrane G."/>
            <person name="Meng A."/>
            <person name="Brown T."/>
            <person name="Cohen L."/>
        </authorList>
    </citation>
    <scope>NUCLEOTIDE SEQUENCE</scope>
    <source>
        <strain evidence="4">PLY429</strain>
    </source>
</reference>
<dbReference type="InterPro" id="IPR015896">
    <property type="entry name" value="4pyrrol_synth_GluRdtase_dimer"/>
</dbReference>
<dbReference type="Pfam" id="PF00745">
    <property type="entry name" value="GlutR_dimer"/>
    <property type="match status" value="1"/>
</dbReference>
<dbReference type="InterPro" id="IPR036453">
    <property type="entry name" value="GluRdtase_dimer_dom_sf"/>
</dbReference>
<dbReference type="Pfam" id="PF01488">
    <property type="entry name" value="Shikimate_DH"/>
    <property type="match status" value="1"/>
</dbReference>
<dbReference type="PANTHER" id="PTHR43120">
    <property type="entry name" value="GLUTAMYL-TRNA REDUCTASE 1, CHLOROPLASTIC"/>
    <property type="match status" value="1"/>
</dbReference>
<proteinExistence type="predicted"/>
<evidence type="ECO:0008006" key="5">
    <source>
        <dbReference type="Google" id="ProtNLM"/>
    </source>
</evidence>
<dbReference type="EMBL" id="HBGG01009485">
    <property type="protein sequence ID" value="CAD9202545.1"/>
    <property type="molecule type" value="Transcribed_RNA"/>
</dbReference>
<evidence type="ECO:0000256" key="1">
    <source>
        <dbReference type="SAM" id="MobiDB-lite"/>
    </source>
</evidence>
<accession>A0A7S1X073</accession>
<evidence type="ECO:0000313" key="4">
    <source>
        <dbReference type="EMBL" id="CAD9202545.1"/>
    </source>
</evidence>
<feature type="domain" description="Quinate/shikimate 5-dehydrogenase/glutamyl-tRNA reductase" evidence="3">
    <location>
        <begin position="1"/>
        <end position="32"/>
    </location>
</feature>
<dbReference type="AlphaFoldDB" id="A0A7S1X073"/>
<organism evidence="4">
    <name type="scientific">Tetraselmis chuii</name>
    <dbReference type="NCBI Taxonomy" id="63592"/>
    <lineage>
        <taxon>Eukaryota</taxon>
        <taxon>Viridiplantae</taxon>
        <taxon>Chlorophyta</taxon>
        <taxon>core chlorophytes</taxon>
        <taxon>Chlorodendrophyceae</taxon>
        <taxon>Chlorodendrales</taxon>
        <taxon>Chlorodendraceae</taxon>
        <taxon>Tetraselmis</taxon>
    </lineage>
</organism>
<dbReference type="SUPFAM" id="SSF69075">
    <property type="entry name" value="Glutamyl tRNA-reductase dimerization domain"/>
    <property type="match status" value="1"/>
</dbReference>
<feature type="domain" description="Tetrapyrrole biosynthesis glutamyl-tRNA reductase dimerisation" evidence="2">
    <location>
        <begin position="46"/>
        <end position="136"/>
    </location>
</feature>
<dbReference type="GO" id="GO:0050661">
    <property type="term" value="F:NADP binding"/>
    <property type="evidence" value="ECO:0007669"/>
    <property type="project" value="InterPro"/>
</dbReference>